<organism evidence="1 2">
    <name type="scientific">Hymenobacter gummosus</name>
    <dbReference type="NCBI Taxonomy" id="1776032"/>
    <lineage>
        <taxon>Bacteria</taxon>
        <taxon>Pseudomonadati</taxon>
        <taxon>Bacteroidota</taxon>
        <taxon>Cytophagia</taxon>
        <taxon>Cytophagales</taxon>
        <taxon>Hymenobacteraceae</taxon>
        <taxon>Hymenobacter</taxon>
    </lineage>
</organism>
<comment type="caution">
    <text evidence="1">The sequence shown here is derived from an EMBL/GenBank/DDBJ whole genome shotgun (WGS) entry which is preliminary data.</text>
</comment>
<evidence type="ECO:0000313" key="2">
    <source>
        <dbReference type="Proteomes" id="UP000282184"/>
    </source>
</evidence>
<dbReference type="EMBL" id="RXOF01000009">
    <property type="protein sequence ID" value="RTQ48559.1"/>
    <property type="molecule type" value="Genomic_DNA"/>
</dbReference>
<evidence type="ECO:0008006" key="3">
    <source>
        <dbReference type="Google" id="ProtNLM"/>
    </source>
</evidence>
<proteinExistence type="predicted"/>
<dbReference type="OrthoDB" id="882485at2"/>
<reference evidence="1 2" key="1">
    <citation type="submission" date="2018-12" db="EMBL/GenBank/DDBJ databases">
        <title>Hymenobacter gummosus sp. nov., isolated from a spring.</title>
        <authorList>
            <person name="Nie L."/>
        </authorList>
    </citation>
    <scope>NUCLEOTIDE SEQUENCE [LARGE SCALE GENOMIC DNA]</scope>
    <source>
        <strain evidence="1 2">KCTC 52166</strain>
    </source>
</reference>
<protein>
    <recommendedName>
        <fullName evidence="3">STAS/SEC14 domain-containing protein</fullName>
    </recommendedName>
</protein>
<dbReference type="Proteomes" id="UP000282184">
    <property type="component" value="Unassembled WGS sequence"/>
</dbReference>
<name>A0A3S0HM86_9BACT</name>
<keyword evidence="2" id="KW-1185">Reference proteome</keyword>
<gene>
    <name evidence="1" type="ORF">EJV47_16435</name>
</gene>
<accession>A0A3S0HM86</accession>
<evidence type="ECO:0000313" key="1">
    <source>
        <dbReference type="EMBL" id="RTQ48559.1"/>
    </source>
</evidence>
<sequence>MVYVMAQQSTYFENRAARLVDDARGFLRLIWRPNGYDVVERREIMEQTLAWLIETQHGRILADQRYMVPFSAAEQQWIQEHWYPRAIGPGNYRRRAVLLPHDAAARHASAAVTVPVRHQISYCNFDDEAEAIAWLLA</sequence>
<dbReference type="RefSeq" id="WP_126694264.1">
    <property type="nucleotide sequence ID" value="NZ_RXOF01000009.1"/>
</dbReference>
<dbReference type="AlphaFoldDB" id="A0A3S0HM86"/>